<dbReference type="RefSeq" id="WP_344303707.1">
    <property type="nucleotide sequence ID" value="NZ_BAAAQQ010000011.1"/>
</dbReference>
<proteinExistence type="predicted"/>
<evidence type="ECO:0008006" key="3">
    <source>
        <dbReference type="Google" id="ProtNLM"/>
    </source>
</evidence>
<dbReference type="EMBL" id="BAAAQQ010000011">
    <property type="protein sequence ID" value="GAA2124582.1"/>
    <property type="molecule type" value="Genomic_DNA"/>
</dbReference>
<evidence type="ECO:0000313" key="1">
    <source>
        <dbReference type="EMBL" id="GAA2124582.1"/>
    </source>
</evidence>
<comment type="caution">
    <text evidence="1">The sequence shown here is derived from an EMBL/GenBank/DDBJ whole genome shotgun (WGS) entry which is preliminary data.</text>
</comment>
<gene>
    <name evidence="1" type="ORF">GCM10009843_21440</name>
</gene>
<sequence>MTLQPMALEQVAGAGPRALPGVRFETAPAVRSGVLPRLDVTGFVGYAEAGPLDTPVLVQDVVRFREIFGGDVVLADGTDGDDRVTGLLGPTVQAFFDNGGHSCWVVRVGIGASTTGFVVPGLVEAGPPEDPTRLRPATLQARSPGAFCDDHAVVACVRRRPLAALPGSLAVGGWVDGGLAVPGSASVEPGELLEVVLETGRTLWVPVRTVLADAAGRRLLGWRAADETWLDPVRDATATGPFPGRVVGPGRDEAIVVESYAADADGTVRLVVRLTPDRAPTTGDAVVVSDVVASPMVVTIGSAAVGEPGVGTSSVVGGWPAWRMIPTTAARAGAVDLDRAAVVELGLATRQGDALTATVEGLALDSDHQRWFGRLPSDEEHFGRAYRILATGSPVGAPGAAGTDGPLDGLAAHPRFGLAGTGTPGGRYLPLGLGTAYGVSAPGPAVPGPGDVHARNGVASRDPSAFVDPDLAELGAESLVVEARRRFFVEGEPLRGVHALLPLEEVAVVAAPDAGQGEWLLSSPEASPVVLGPDLAHAVAADHLDWVDPFADLDPDAPADEFVLERSPVPDFTGGVAATTLGGDLWHTPVVRGDCGAAFFRIRALRRGVTSPWSNTVQVAEERGPFEACEAELLVAPTPTLAGATLSWTAGAGAPYELQTSPHPLFARDVSSAPTTIAHATLSRPATGVTYARVRSTSPLGTWSVTVALAALPVGRWVVAAPGPFDPDRGVSDAAVTVHRALSVLAAARRDLTVLLSFPRWYGGEAVELHLGRIAEGDTVAGTADLMDRLHAHHPWVLTTTPSGPRPLPLDGAVAGRLARGSLERGPWIAAAGQPLTGVLGVVTERSDADPLRLRAAQINAPVLTKRGVVLTGVDTLSDDGLVRPVTVRRLLILVQRLALREGRELVFEPNGPDLRRLLQTRFESALGLMFRLGAFAGTTPAQAYRVLCDEGLNPPRVSDAGRVVVELQLAPSHPLEFIVVRLVQAGDDGFRLADVTALTGAA</sequence>
<keyword evidence="2" id="KW-1185">Reference proteome</keyword>
<dbReference type="Proteomes" id="UP001500575">
    <property type="component" value="Unassembled WGS sequence"/>
</dbReference>
<organism evidence="1 2">
    <name type="scientific">Nocardioides bigeumensis</name>
    <dbReference type="NCBI Taxonomy" id="433657"/>
    <lineage>
        <taxon>Bacteria</taxon>
        <taxon>Bacillati</taxon>
        <taxon>Actinomycetota</taxon>
        <taxon>Actinomycetes</taxon>
        <taxon>Propionibacteriales</taxon>
        <taxon>Nocardioidaceae</taxon>
        <taxon>Nocardioides</taxon>
    </lineage>
</organism>
<dbReference type="Gene3D" id="3.40.50.11780">
    <property type="match status" value="2"/>
</dbReference>
<dbReference type="PANTHER" id="PTHR35861:SF1">
    <property type="entry name" value="PHAGE TAIL SHEATH PROTEIN"/>
    <property type="match status" value="1"/>
</dbReference>
<dbReference type="PANTHER" id="PTHR35861">
    <property type="match status" value="1"/>
</dbReference>
<evidence type="ECO:0000313" key="2">
    <source>
        <dbReference type="Proteomes" id="UP001500575"/>
    </source>
</evidence>
<protein>
    <recommendedName>
        <fullName evidence="3">Phage tail sheath protein</fullName>
    </recommendedName>
</protein>
<name>A0ABP5K135_9ACTN</name>
<accession>A0ABP5K135</accession>
<dbReference type="InterPro" id="IPR052042">
    <property type="entry name" value="Tail_sheath_structural"/>
</dbReference>
<reference evidence="2" key="1">
    <citation type="journal article" date="2019" name="Int. J. Syst. Evol. Microbiol.">
        <title>The Global Catalogue of Microorganisms (GCM) 10K type strain sequencing project: providing services to taxonomists for standard genome sequencing and annotation.</title>
        <authorList>
            <consortium name="The Broad Institute Genomics Platform"/>
            <consortium name="The Broad Institute Genome Sequencing Center for Infectious Disease"/>
            <person name="Wu L."/>
            <person name="Ma J."/>
        </authorList>
    </citation>
    <scope>NUCLEOTIDE SEQUENCE [LARGE SCALE GENOMIC DNA]</scope>
    <source>
        <strain evidence="2">JCM 16021</strain>
    </source>
</reference>